<dbReference type="GO" id="GO:0004674">
    <property type="term" value="F:protein serine/threonine kinase activity"/>
    <property type="evidence" value="ECO:0007669"/>
    <property type="project" value="UniProtKB-KW"/>
</dbReference>
<evidence type="ECO:0000256" key="4">
    <source>
        <dbReference type="PROSITE-ProRule" id="PRU10141"/>
    </source>
</evidence>
<feature type="binding site" evidence="4">
    <location>
        <position position="81"/>
    </location>
    <ligand>
        <name>ATP</name>
        <dbReference type="ChEBI" id="CHEBI:30616"/>
    </ligand>
</feature>
<comment type="similarity">
    <text evidence="5">Belongs to the protein kinase superfamily.</text>
</comment>
<evidence type="ECO:0000256" key="5">
    <source>
        <dbReference type="RuleBase" id="RU000304"/>
    </source>
</evidence>
<evidence type="ECO:0000256" key="1">
    <source>
        <dbReference type="ARBA" id="ARBA00012513"/>
    </source>
</evidence>
<keyword evidence="5" id="KW-0418">Kinase</keyword>
<comment type="caution">
    <text evidence="7">The sequence shown here is derived from an EMBL/GenBank/DDBJ whole genome shotgun (WGS) entry which is preliminary data.</text>
</comment>
<dbReference type="EMBL" id="CANHGI010000003">
    <property type="protein sequence ID" value="CAI5444312.1"/>
    <property type="molecule type" value="Genomic_DNA"/>
</dbReference>
<sequence>MDILQKKEMNKDEFVILEGGYIVPAVKKYVPNLKEKNGKEMLKFNEVFRERYHILGLIGRGGYGQIYYAQDITNGDELVIKTEPKIRKGNLTKRMLLEQKILYRLQGRPHVPIMIGSGHTDIMNFIAMQLLGPNIGDLKKKSPVKRLSPSTVSRIILQGIAALRDTHSLGYIHRDIKPANMCFGISQQTRHVLKLVDYGLVRRYKNDDGSWRKQRYRPGFRGTLRYVSPRVHDKKEQSPADDLVSMAYSGVELLLMNLPWKLVAVDELKEAKEEFHSSSSPYLALCGPHYSLFCRAIFSLSPMDDPDYSALQSLIFDMMGGKTMKDSYDWEENYREVFSGHNNSSDGTPKNGKKKFDASDLWKHMKEVD</sequence>
<evidence type="ECO:0000256" key="2">
    <source>
        <dbReference type="ARBA" id="ARBA00022741"/>
    </source>
</evidence>
<dbReference type="InterPro" id="IPR011009">
    <property type="entry name" value="Kinase-like_dom_sf"/>
</dbReference>
<keyword evidence="5" id="KW-0723">Serine/threonine-protein kinase</keyword>
<dbReference type="SUPFAM" id="SSF56112">
    <property type="entry name" value="Protein kinase-like (PK-like)"/>
    <property type="match status" value="1"/>
</dbReference>
<dbReference type="InterPro" id="IPR008271">
    <property type="entry name" value="Ser/Thr_kinase_AS"/>
</dbReference>
<dbReference type="PROSITE" id="PS00108">
    <property type="entry name" value="PROTEIN_KINASE_ST"/>
    <property type="match status" value="1"/>
</dbReference>
<dbReference type="AlphaFoldDB" id="A0A9P1IJD8"/>
<organism evidence="7 8">
    <name type="scientific">Caenorhabditis angaria</name>
    <dbReference type="NCBI Taxonomy" id="860376"/>
    <lineage>
        <taxon>Eukaryota</taxon>
        <taxon>Metazoa</taxon>
        <taxon>Ecdysozoa</taxon>
        <taxon>Nematoda</taxon>
        <taxon>Chromadorea</taxon>
        <taxon>Rhabditida</taxon>
        <taxon>Rhabditina</taxon>
        <taxon>Rhabditomorpha</taxon>
        <taxon>Rhabditoidea</taxon>
        <taxon>Rhabditidae</taxon>
        <taxon>Peloderinae</taxon>
        <taxon>Caenorhabditis</taxon>
    </lineage>
</organism>
<dbReference type="InterPro" id="IPR017441">
    <property type="entry name" value="Protein_kinase_ATP_BS"/>
</dbReference>
<reference evidence="7" key="1">
    <citation type="submission" date="2022-11" db="EMBL/GenBank/DDBJ databases">
        <authorList>
            <person name="Kikuchi T."/>
        </authorList>
    </citation>
    <scope>NUCLEOTIDE SEQUENCE</scope>
    <source>
        <strain evidence="7">PS1010</strain>
    </source>
</reference>
<dbReference type="PROSITE" id="PS50011">
    <property type="entry name" value="PROTEIN_KINASE_DOM"/>
    <property type="match status" value="1"/>
</dbReference>
<evidence type="ECO:0000313" key="7">
    <source>
        <dbReference type="EMBL" id="CAI5444312.1"/>
    </source>
</evidence>
<dbReference type="InterPro" id="IPR000719">
    <property type="entry name" value="Prot_kinase_dom"/>
</dbReference>
<name>A0A9P1IJD8_9PELO</name>
<dbReference type="Pfam" id="PF00069">
    <property type="entry name" value="Pkinase"/>
    <property type="match status" value="1"/>
</dbReference>
<keyword evidence="8" id="KW-1185">Reference proteome</keyword>
<keyword evidence="5" id="KW-0808">Transferase</keyword>
<protein>
    <recommendedName>
        <fullName evidence="1">non-specific serine/threonine protein kinase</fullName>
        <ecNumber evidence="1">2.7.11.1</ecNumber>
    </recommendedName>
</protein>
<dbReference type="PANTHER" id="PTHR11909">
    <property type="entry name" value="CASEIN KINASE-RELATED"/>
    <property type="match status" value="1"/>
</dbReference>
<dbReference type="Gene3D" id="1.10.510.10">
    <property type="entry name" value="Transferase(Phosphotransferase) domain 1"/>
    <property type="match status" value="1"/>
</dbReference>
<evidence type="ECO:0000256" key="3">
    <source>
        <dbReference type="ARBA" id="ARBA00022840"/>
    </source>
</evidence>
<feature type="domain" description="Protein kinase" evidence="6">
    <location>
        <begin position="52"/>
        <end position="315"/>
    </location>
</feature>
<dbReference type="FunFam" id="1.10.510.10:FF:000884">
    <property type="entry name" value="Protein CBG08984"/>
    <property type="match status" value="1"/>
</dbReference>
<dbReference type="Proteomes" id="UP001152747">
    <property type="component" value="Unassembled WGS sequence"/>
</dbReference>
<evidence type="ECO:0000259" key="6">
    <source>
        <dbReference type="PROSITE" id="PS50011"/>
    </source>
</evidence>
<accession>A0A9P1IJD8</accession>
<keyword evidence="2 4" id="KW-0547">Nucleotide-binding</keyword>
<gene>
    <name evidence="7" type="ORF">CAMP_LOCUS6949</name>
</gene>
<keyword evidence="3 4" id="KW-0067">ATP-binding</keyword>
<dbReference type="SMART" id="SM00220">
    <property type="entry name" value="S_TKc"/>
    <property type="match status" value="1"/>
</dbReference>
<dbReference type="OrthoDB" id="2687620at2759"/>
<dbReference type="GO" id="GO:0005524">
    <property type="term" value="F:ATP binding"/>
    <property type="evidence" value="ECO:0007669"/>
    <property type="project" value="UniProtKB-UniRule"/>
</dbReference>
<evidence type="ECO:0000313" key="8">
    <source>
        <dbReference type="Proteomes" id="UP001152747"/>
    </source>
</evidence>
<proteinExistence type="inferred from homology"/>
<dbReference type="EC" id="2.7.11.1" evidence="1"/>
<dbReference type="InterPro" id="IPR050235">
    <property type="entry name" value="CK1_Ser-Thr_kinase"/>
</dbReference>
<dbReference type="PROSITE" id="PS00107">
    <property type="entry name" value="PROTEIN_KINASE_ATP"/>
    <property type="match status" value="1"/>
</dbReference>